<evidence type="ECO:0000313" key="2">
    <source>
        <dbReference type="Proteomes" id="UP000230973"/>
    </source>
</evidence>
<evidence type="ECO:0008006" key="3">
    <source>
        <dbReference type="Google" id="ProtNLM"/>
    </source>
</evidence>
<dbReference type="AlphaFoldDB" id="A0A2M7Q941"/>
<dbReference type="Proteomes" id="UP000230973">
    <property type="component" value="Unassembled WGS sequence"/>
</dbReference>
<reference evidence="2" key="1">
    <citation type="submission" date="2017-09" db="EMBL/GenBank/DDBJ databases">
        <title>Depth-based differentiation of microbial function through sediment-hosted aquifers and enrichment of novel symbionts in the deep terrestrial subsurface.</title>
        <authorList>
            <person name="Probst A.J."/>
            <person name="Ladd B."/>
            <person name="Jarett J.K."/>
            <person name="Geller-Mcgrath D.E."/>
            <person name="Sieber C.M.K."/>
            <person name="Emerson J.B."/>
            <person name="Anantharaman K."/>
            <person name="Thomas B.C."/>
            <person name="Malmstrom R."/>
            <person name="Stieglmeier M."/>
            <person name="Klingl A."/>
            <person name="Woyke T."/>
            <person name="Ryan C.M."/>
            <person name="Banfield J.F."/>
        </authorList>
    </citation>
    <scope>NUCLEOTIDE SEQUENCE [LARGE SCALE GENOMIC DNA]</scope>
</reference>
<proteinExistence type="predicted"/>
<comment type="caution">
    <text evidence="1">The sequence shown here is derived from an EMBL/GenBank/DDBJ whole genome shotgun (WGS) entry which is preliminary data.</text>
</comment>
<protein>
    <recommendedName>
        <fullName evidence="3">DUF4340 domain-containing protein</fullName>
    </recommendedName>
</protein>
<evidence type="ECO:0000313" key="1">
    <source>
        <dbReference type="EMBL" id="PIY62091.1"/>
    </source>
</evidence>
<gene>
    <name evidence="1" type="ORF">COY93_03965</name>
</gene>
<dbReference type="EMBL" id="PFLC01000053">
    <property type="protein sequence ID" value="PIY62091.1"/>
    <property type="molecule type" value="Genomic_DNA"/>
</dbReference>
<accession>A0A2M7Q941</accession>
<name>A0A2M7Q941_9BACT</name>
<sequence>MKRILVASLITFLLAVVVSFSSALLLIDRRFEALEGRLHLLELSKVNAEVESEEPFVDSIIPMQEEQEEEIPVVGPLTSQQIDAALSAIVSDPIWTMRSDVQVDESGGRFVEQVVDNGDGPDKVWRVKVETFGRDELEQLGVGNVFDLVTKTCGSVGTRLISVGDKTACILTSRNDTTGTYEENYFIAIGDSQSVQIYGSEWTRIVDSDFYQKSVVNPRSLVDVVIRVFGQVMSQ</sequence>
<organism evidence="1 2">
    <name type="scientific">Candidatus Uhrbacteria bacterium CG_4_10_14_0_8_um_filter_58_22</name>
    <dbReference type="NCBI Taxonomy" id="1975029"/>
    <lineage>
        <taxon>Bacteria</taxon>
        <taxon>Candidatus Uhriibacteriota</taxon>
    </lineage>
</organism>